<evidence type="ECO:0000313" key="1">
    <source>
        <dbReference type="EMBL" id="CAJ0609279.1"/>
    </source>
</evidence>
<dbReference type="EMBL" id="CATQJL010000326">
    <property type="protein sequence ID" value="CAJ0609279.1"/>
    <property type="molecule type" value="Genomic_DNA"/>
</dbReference>
<dbReference type="AlphaFoldDB" id="A0AA36HEE2"/>
<name>A0AA36HEE2_CYLNA</name>
<keyword evidence="2" id="KW-1185">Reference proteome</keyword>
<accession>A0AA36HEE2</accession>
<protein>
    <submittedName>
        <fullName evidence="1">Uncharacterized protein</fullName>
    </submittedName>
</protein>
<proteinExistence type="predicted"/>
<comment type="caution">
    <text evidence="1">The sequence shown here is derived from an EMBL/GenBank/DDBJ whole genome shotgun (WGS) entry which is preliminary data.</text>
</comment>
<dbReference type="Proteomes" id="UP001176961">
    <property type="component" value="Unassembled WGS sequence"/>
</dbReference>
<sequence>MLLGPDDSDEDVTSDQLDRRRHLCQQRMLLAERQFNQIKLTIRDLKLKELEIKKTRIVNRTAPEFQERAKELRRHFQIKEEIAKARRTLSLDSLERRIAGQRHIARGNQVDNINNTQDLLRELIRERIMQEHRKLEKMNNFEHFHKSILDTPALFNRRSPSNWTRHKSWKMWNLWKNCVAIASSGLRLPSLDTIRYGQFKKIANLL</sequence>
<gene>
    <name evidence="1" type="ORF">CYNAS_LOCUS21262</name>
</gene>
<organism evidence="1 2">
    <name type="scientific">Cylicocyclus nassatus</name>
    <name type="common">Nematode worm</name>
    <dbReference type="NCBI Taxonomy" id="53992"/>
    <lineage>
        <taxon>Eukaryota</taxon>
        <taxon>Metazoa</taxon>
        <taxon>Ecdysozoa</taxon>
        <taxon>Nematoda</taxon>
        <taxon>Chromadorea</taxon>
        <taxon>Rhabditida</taxon>
        <taxon>Rhabditina</taxon>
        <taxon>Rhabditomorpha</taxon>
        <taxon>Strongyloidea</taxon>
        <taxon>Strongylidae</taxon>
        <taxon>Cylicocyclus</taxon>
    </lineage>
</organism>
<evidence type="ECO:0000313" key="2">
    <source>
        <dbReference type="Proteomes" id="UP001176961"/>
    </source>
</evidence>
<reference evidence="1" key="1">
    <citation type="submission" date="2023-07" db="EMBL/GenBank/DDBJ databases">
        <authorList>
            <consortium name="CYATHOMIX"/>
        </authorList>
    </citation>
    <scope>NUCLEOTIDE SEQUENCE</scope>
    <source>
        <strain evidence="1">N/A</strain>
    </source>
</reference>